<organism evidence="2 3">
    <name type="scientific">Lysinibacillus macroides</name>
    <dbReference type="NCBI Taxonomy" id="33935"/>
    <lineage>
        <taxon>Bacteria</taxon>
        <taxon>Bacillati</taxon>
        <taxon>Bacillota</taxon>
        <taxon>Bacilli</taxon>
        <taxon>Bacillales</taxon>
        <taxon>Bacillaceae</taxon>
        <taxon>Lysinibacillus</taxon>
    </lineage>
</organism>
<keyword evidence="1" id="KW-0472">Membrane</keyword>
<dbReference type="AlphaFoldDB" id="A0A0N0UX76"/>
<feature type="transmembrane region" description="Helical" evidence="1">
    <location>
        <begin position="93"/>
        <end position="116"/>
    </location>
</feature>
<feature type="transmembrane region" description="Helical" evidence="1">
    <location>
        <begin position="46"/>
        <end position="73"/>
    </location>
</feature>
<evidence type="ECO:0000313" key="3">
    <source>
        <dbReference type="Proteomes" id="UP000037977"/>
    </source>
</evidence>
<dbReference type="STRING" id="33935.ADM90_09275"/>
<dbReference type="InterPro" id="IPR021354">
    <property type="entry name" value="DUF2975"/>
</dbReference>
<evidence type="ECO:0000256" key="1">
    <source>
        <dbReference type="SAM" id="Phobius"/>
    </source>
</evidence>
<accession>A0A0N0UX76</accession>
<evidence type="ECO:0000313" key="2">
    <source>
        <dbReference type="EMBL" id="KOY83441.1"/>
    </source>
</evidence>
<dbReference type="PATRIC" id="fig|33935.3.peg.1349"/>
<comment type="caution">
    <text evidence="2">The sequence shown here is derived from an EMBL/GenBank/DDBJ whole genome shotgun (WGS) entry which is preliminary data.</text>
</comment>
<keyword evidence="1" id="KW-0812">Transmembrane</keyword>
<feature type="transmembrane region" description="Helical" evidence="1">
    <location>
        <begin position="7"/>
        <end position="34"/>
    </location>
</feature>
<sequence length="163" mass="17868">MKGQLGAIIFLKGVVVLMGMAVFVVALFLLPVMANKDAAAHPDTIYVFYLFLLYAYVLCTPFFIALYQAYLLLTNISCHNTFSASSIKALSRIKHCAMTIIVLLVVGIALPLIIFYGKEDMTGPMMLALISIFGTSVIAAFAAVLHWLVQQTVDNQSENKLTI</sequence>
<protein>
    <recommendedName>
        <fullName evidence="4">DUF2975 domain-containing protein</fullName>
    </recommendedName>
</protein>
<evidence type="ECO:0008006" key="4">
    <source>
        <dbReference type="Google" id="ProtNLM"/>
    </source>
</evidence>
<keyword evidence="1" id="KW-1133">Transmembrane helix</keyword>
<dbReference type="OrthoDB" id="1100174at2"/>
<gene>
    <name evidence="2" type="ORF">ADM90_09275</name>
</gene>
<feature type="transmembrane region" description="Helical" evidence="1">
    <location>
        <begin position="128"/>
        <end position="149"/>
    </location>
</feature>
<dbReference type="Pfam" id="PF11188">
    <property type="entry name" value="DUF2975"/>
    <property type="match status" value="1"/>
</dbReference>
<reference evidence="2 3" key="1">
    <citation type="submission" date="2015-07" db="EMBL/GenBank/DDBJ databases">
        <title>Genome sequencing project for genomic taxonomy and phylogenomics of Bacillus-like bacteria.</title>
        <authorList>
            <person name="Liu B."/>
            <person name="Wang J."/>
            <person name="Zhu Y."/>
            <person name="Liu G."/>
            <person name="Chen Q."/>
            <person name="Chen Z."/>
            <person name="Che J."/>
            <person name="Ge C."/>
            <person name="Shi H."/>
            <person name="Pan Z."/>
            <person name="Liu X."/>
        </authorList>
    </citation>
    <scope>NUCLEOTIDE SEQUENCE [LARGE SCALE GENOMIC DNA]</scope>
    <source>
        <strain evidence="2 3">DSM 54</strain>
    </source>
</reference>
<name>A0A0N0UX76_9BACI</name>
<dbReference type="EMBL" id="LGCI01000005">
    <property type="protein sequence ID" value="KOY83441.1"/>
    <property type="molecule type" value="Genomic_DNA"/>
</dbReference>
<dbReference type="RefSeq" id="WP_053994684.1">
    <property type="nucleotide sequence ID" value="NZ_CP065643.1"/>
</dbReference>
<proteinExistence type="predicted"/>
<dbReference type="Proteomes" id="UP000037977">
    <property type="component" value="Unassembled WGS sequence"/>
</dbReference>
<keyword evidence="3" id="KW-1185">Reference proteome</keyword>